<dbReference type="Gene3D" id="2.120.10.30">
    <property type="entry name" value="TolB, C-terminal domain"/>
    <property type="match status" value="1"/>
</dbReference>
<dbReference type="PANTHER" id="PTHR33546:SF1">
    <property type="entry name" value="LARGE, MULTIFUNCTIONAL SECRETED PROTEIN"/>
    <property type="match status" value="1"/>
</dbReference>
<dbReference type="Proteomes" id="UP000637788">
    <property type="component" value="Unassembled WGS sequence"/>
</dbReference>
<dbReference type="PANTHER" id="PTHR33546">
    <property type="entry name" value="LARGE, MULTIFUNCTIONAL SECRETED PROTEIN-RELATED"/>
    <property type="match status" value="1"/>
</dbReference>
<protein>
    <recommendedName>
        <fullName evidence="3">Sugar dehydrogenase</fullName>
    </recommendedName>
</protein>
<evidence type="ECO:0008006" key="3">
    <source>
        <dbReference type="Google" id="ProtNLM"/>
    </source>
</evidence>
<comment type="caution">
    <text evidence="1">The sequence shown here is derived from an EMBL/GenBank/DDBJ whole genome shotgun (WGS) entry which is preliminary data.</text>
</comment>
<gene>
    <name evidence="1" type="ORF">GCM10010094_88890</name>
</gene>
<name>A0A917RMJ3_9ACTN</name>
<dbReference type="SUPFAM" id="SSF50952">
    <property type="entry name" value="Soluble quinoprotein glucose dehydrogenase"/>
    <property type="match status" value="1"/>
</dbReference>
<sequence length="425" mass="45018">MTAVADGLDFPTSLAFDDDHGVYVAESGLPFGGAAPGGRIWRLGKDGADRRLIADQLAPPVTGLLWHQGYLYVSEGGAGQITRIGPDGQRTVIVDGLPGPGNYHVDMAVTGPDDKLYFAQGAMSNLGIIGLDAYELGWLGRLPHSYDLPGLDIELTGVNVTTRDPLTSTPGAQAVTGAFVPFGTATRPGQQIAAALPCSAAVMRCDLDGGNLELVAWGLRNAFGLGFLPDGRLLAVDQGADDRGSRPIGDAPDLLFEVREGAWYGWPDFIGGTPVTDPRFKPQRGPQPTFLLANHDRLPPPEQAVLDFEAHVAATKFAVAPPSSPLAGQLVITLFGDEAPMTLPPGGPKLGRHLLMVDPDGWSTRGLPSEPDLHRPIDVGFAPGDPALYVLDFGEFEMTDHGVEAKAGTGRLLRWEGWDRPTATD</sequence>
<reference evidence="1" key="2">
    <citation type="submission" date="2020-09" db="EMBL/GenBank/DDBJ databases">
        <authorList>
            <person name="Sun Q."/>
            <person name="Ohkuma M."/>
        </authorList>
    </citation>
    <scope>NUCLEOTIDE SEQUENCE</scope>
    <source>
        <strain evidence="1">JCM 3035</strain>
    </source>
</reference>
<organism evidence="1 2">
    <name type="scientific">Streptomyces flaveus</name>
    <dbReference type="NCBI Taxonomy" id="66370"/>
    <lineage>
        <taxon>Bacteria</taxon>
        <taxon>Bacillati</taxon>
        <taxon>Actinomycetota</taxon>
        <taxon>Actinomycetes</taxon>
        <taxon>Kitasatosporales</taxon>
        <taxon>Streptomycetaceae</taxon>
        <taxon>Streptomyces</taxon>
        <taxon>Streptomyces aurantiacus group</taxon>
    </lineage>
</organism>
<dbReference type="RefSeq" id="WP_213089427.1">
    <property type="nucleotide sequence ID" value="NZ_BMPQ01000048.1"/>
</dbReference>
<accession>A0A917RMJ3</accession>
<keyword evidence="2" id="KW-1185">Reference proteome</keyword>
<dbReference type="InterPro" id="IPR011041">
    <property type="entry name" value="Quinoprot_gluc/sorb_DH_b-prop"/>
</dbReference>
<dbReference type="InterPro" id="IPR011042">
    <property type="entry name" value="6-blade_b-propeller_TolB-like"/>
</dbReference>
<proteinExistence type="predicted"/>
<reference evidence="1" key="1">
    <citation type="journal article" date="2014" name="Int. J. Syst. Evol. Microbiol.">
        <title>Complete genome sequence of Corynebacterium casei LMG S-19264T (=DSM 44701T), isolated from a smear-ripened cheese.</title>
        <authorList>
            <consortium name="US DOE Joint Genome Institute (JGI-PGF)"/>
            <person name="Walter F."/>
            <person name="Albersmeier A."/>
            <person name="Kalinowski J."/>
            <person name="Ruckert C."/>
        </authorList>
    </citation>
    <scope>NUCLEOTIDE SEQUENCE</scope>
    <source>
        <strain evidence="1">JCM 3035</strain>
    </source>
</reference>
<evidence type="ECO:0000313" key="1">
    <source>
        <dbReference type="EMBL" id="GGL14261.1"/>
    </source>
</evidence>
<dbReference type="AlphaFoldDB" id="A0A917RMJ3"/>
<evidence type="ECO:0000313" key="2">
    <source>
        <dbReference type="Proteomes" id="UP000637788"/>
    </source>
</evidence>
<dbReference type="EMBL" id="BMPQ01000048">
    <property type="protein sequence ID" value="GGL14261.1"/>
    <property type="molecule type" value="Genomic_DNA"/>
</dbReference>